<dbReference type="PANTHER" id="PTHR30413">
    <property type="entry name" value="INNER MEMBRANE TRANSPORT PERMEASE"/>
    <property type="match status" value="1"/>
</dbReference>
<evidence type="ECO:0000256" key="3">
    <source>
        <dbReference type="ARBA" id="ARBA00022448"/>
    </source>
</evidence>
<dbReference type="AlphaFoldDB" id="A3VIG1"/>
<evidence type="ECO:0000256" key="1">
    <source>
        <dbReference type="ARBA" id="ARBA00004429"/>
    </source>
</evidence>
<evidence type="ECO:0000256" key="4">
    <source>
        <dbReference type="ARBA" id="ARBA00022475"/>
    </source>
</evidence>
<dbReference type="Pfam" id="PF01061">
    <property type="entry name" value="ABC2_membrane"/>
    <property type="match status" value="1"/>
</dbReference>
<evidence type="ECO:0000313" key="11">
    <source>
        <dbReference type="EMBL" id="EAQ11892.1"/>
    </source>
</evidence>
<dbReference type="eggNOG" id="COG1682">
    <property type="taxonomic scope" value="Bacteria"/>
</dbReference>
<gene>
    <name evidence="11" type="ORF">RB2654_07416</name>
</gene>
<dbReference type="Proteomes" id="UP000002931">
    <property type="component" value="Unassembled WGS sequence"/>
</dbReference>
<dbReference type="EMBL" id="AAMT01000011">
    <property type="protein sequence ID" value="EAQ11892.1"/>
    <property type="molecule type" value="Genomic_DNA"/>
</dbReference>
<accession>A3VIG1</accession>
<feature type="transmembrane region" description="Helical" evidence="9">
    <location>
        <begin position="12"/>
        <end position="31"/>
    </location>
</feature>
<evidence type="ECO:0000256" key="9">
    <source>
        <dbReference type="RuleBase" id="RU361157"/>
    </source>
</evidence>
<feature type="transmembrane region" description="Helical" evidence="9">
    <location>
        <begin position="122"/>
        <end position="141"/>
    </location>
</feature>
<evidence type="ECO:0000256" key="8">
    <source>
        <dbReference type="ARBA" id="ARBA00023136"/>
    </source>
</evidence>
<evidence type="ECO:0000256" key="2">
    <source>
        <dbReference type="ARBA" id="ARBA00007783"/>
    </source>
</evidence>
<evidence type="ECO:0000313" key="12">
    <source>
        <dbReference type="Proteomes" id="UP000002931"/>
    </source>
</evidence>
<dbReference type="InterPro" id="IPR013525">
    <property type="entry name" value="ABC2_TM"/>
</dbReference>
<reference evidence="11 12" key="1">
    <citation type="journal article" date="2010" name="J. Bacteriol.">
        <title>Genome sequences of Pelagibaca bermudensis HTCC2601T and Maritimibacter alkaliphilus HTCC2654T, the type strains of two marine Roseobacter genera.</title>
        <authorList>
            <person name="Thrash J.C."/>
            <person name="Cho J.C."/>
            <person name="Ferriera S."/>
            <person name="Johnson J."/>
            <person name="Vergin K.L."/>
            <person name="Giovannoni S.J."/>
        </authorList>
    </citation>
    <scope>NUCLEOTIDE SEQUENCE [LARGE SCALE GENOMIC DNA]</scope>
    <source>
        <strain evidence="11 12">HTCC2654</strain>
    </source>
</reference>
<comment type="similarity">
    <text evidence="2 9">Belongs to the ABC-2 integral membrane protein family.</text>
</comment>
<dbReference type="InterPro" id="IPR047817">
    <property type="entry name" value="ABC2_TM_bact-type"/>
</dbReference>
<dbReference type="PRINTS" id="PR00164">
    <property type="entry name" value="ABC2TRNSPORT"/>
</dbReference>
<comment type="subcellular location">
    <subcellularLocation>
        <location evidence="1 9">Cell inner membrane</location>
        <topology evidence="1 9">Multi-pass membrane protein</topology>
    </subcellularLocation>
</comment>
<comment type="caution">
    <text evidence="11">The sequence shown here is derived from an EMBL/GenBank/DDBJ whole genome shotgun (WGS) entry which is preliminary data.</text>
</comment>
<evidence type="ECO:0000259" key="10">
    <source>
        <dbReference type="PROSITE" id="PS51012"/>
    </source>
</evidence>
<protein>
    <recommendedName>
        <fullName evidence="9">Transport permease protein</fullName>
    </recommendedName>
</protein>
<keyword evidence="8 9" id="KW-0472">Membrane</keyword>
<keyword evidence="6 9" id="KW-0812">Transmembrane</keyword>
<feature type="transmembrane region" description="Helical" evidence="9">
    <location>
        <begin position="209"/>
        <end position="229"/>
    </location>
</feature>
<dbReference type="GO" id="GO:0043190">
    <property type="term" value="C:ATP-binding cassette (ABC) transporter complex"/>
    <property type="evidence" value="ECO:0007669"/>
    <property type="project" value="InterPro"/>
</dbReference>
<keyword evidence="7 9" id="KW-1133">Transmembrane helix</keyword>
<keyword evidence="12" id="KW-1185">Reference proteome</keyword>
<evidence type="ECO:0000256" key="7">
    <source>
        <dbReference type="ARBA" id="ARBA00022989"/>
    </source>
</evidence>
<name>A3VIG1_9RHOB</name>
<keyword evidence="3 9" id="KW-0813">Transport</keyword>
<sequence length="235" mass="26344">MRHGRSKAGYTWAIVEPVLQITILTILFREFRGGSDGSGAEFALFFATGVLSFNMFRNTAAYIMNAFEANRALFNYPMVKPIDAVLARLVLDLATNILVMAIVLGFQITFMDVPPPEHVPLMALPLALLALMALGAGLSLAVIKRFLPSAQNLYHIIMGPAFFVSCIFFSLSSIPTQYRMILWWNPLVHGVEGFRVGYFADYSAPDINLLYLFTWVCCLNFFGFVGEWLTRFKTT</sequence>
<dbReference type="GO" id="GO:0015920">
    <property type="term" value="P:lipopolysaccharide transport"/>
    <property type="evidence" value="ECO:0007669"/>
    <property type="project" value="TreeGrafter"/>
</dbReference>
<feature type="transmembrane region" description="Helical" evidence="9">
    <location>
        <begin position="43"/>
        <end position="64"/>
    </location>
</feature>
<dbReference type="STRING" id="314271.RB2654_07416"/>
<feature type="transmembrane region" description="Helical" evidence="9">
    <location>
        <begin position="85"/>
        <end position="110"/>
    </location>
</feature>
<proteinExistence type="inferred from homology"/>
<dbReference type="GO" id="GO:0140359">
    <property type="term" value="F:ABC-type transporter activity"/>
    <property type="evidence" value="ECO:0007669"/>
    <property type="project" value="InterPro"/>
</dbReference>
<feature type="transmembrane region" description="Helical" evidence="9">
    <location>
        <begin position="153"/>
        <end position="174"/>
    </location>
</feature>
<organism evidence="11 12">
    <name type="scientific">Maritimibacter alkaliphilus HTCC2654</name>
    <dbReference type="NCBI Taxonomy" id="314271"/>
    <lineage>
        <taxon>Bacteria</taxon>
        <taxon>Pseudomonadati</taxon>
        <taxon>Pseudomonadota</taxon>
        <taxon>Alphaproteobacteria</taxon>
        <taxon>Rhodobacterales</taxon>
        <taxon>Roseobacteraceae</taxon>
        <taxon>Maritimibacter</taxon>
    </lineage>
</organism>
<dbReference type="HOGENOM" id="CLU_060703_5_0_5"/>
<keyword evidence="5" id="KW-0997">Cell inner membrane</keyword>
<evidence type="ECO:0000256" key="6">
    <source>
        <dbReference type="ARBA" id="ARBA00022692"/>
    </source>
</evidence>
<dbReference type="PROSITE" id="PS51012">
    <property type="entry name" value="ABC_TM2"/>
    <property type="match status" value="1"/>
</dbReference>
<dbReference type="InterPro" id="IPR000412">
    <property type="entry name" value="ABC_2_transport"/>
</dbReference>
<keyword evidence="4 9" id="KW-1003">Cell membrane</keyword>
<feature type="domain" description="ABC transmembrane type-2" evidence="10">
    <location>
        <begin position="8"/>
        <end position="228"/>
    </location>
</feature>
<evidence type="ECO:0000256" key="5">
    <source>
        <dbReference type="ARBA" id="ARBA00022519"/>
    </source>
</evidence>
<dbReference type="PANTHER" id="PTHR30413:SF8">
    <property type="entry name" value="TRANSPORT PERMEASE PROTEIN"/>
    <property type="match status" value="1"/>
</dbReference>